<proteinExistence type="predicted"/>
<accession>A0A6N3FQJ2</accession>
<name>A0A6N3FQJ2_MEDGN</name>
<dbReference type="RefSeq" id="WP_156734543.1">
    <property type="nucleotide sequence ID" value="NZ_CACRUU010000085.1"/>
</dbReference>
<evidence type="ECO:0000313" key="1">
    <source>
        <dbReference type="EMBL" id="VYU54310.1"/>
    </source>
</evidence>
<reference evidence="1" key="1">
    <citation type="submission" date="2019-11" db="EMBL/GenBank/DDBJ databases">
        <authorList>
            <person name="Feng L."/>
        </authorList>
    </citation>
    <scope>NUCLEOTIDE SEQUENCE</scope>
    <source>
        <strain evidence="1">RgnavusLFYP36</strain>
    </source>
</reference>
<gene>
    <name evidence="1" type="ORF">RGLFYP36_01958</name>
</gene>
<dbReference type="EMBL" id="CACRUU010000085">
    <property type="protein sequence ID" value="VYU54310.1"/>
    <property type="molecule type" value="Genomic_DNA"/>
</dbReference>
<sequence>MNWGYLEKENIAYNTQLGMIVKNSHEKLDKVKLLINTTSQKKWLYNMLINLEGVYDSNEIKKFIKKSSRYIQENESTDLCIRIENYKFQTNIVKLLDTIDIVLKNAFVKPYFFLELSNDSILNEELCYALKRKNIIIGVIEELSEEVVDKLEKFDLICIPILTKEREPENSKDDDFMIDRSTYKMALEVIKKNFIMKIGKEQIYNIETIVVNKDDVECFSVEDKINQNQYKECLRCSLSGCCTETIHRICKGNSTEITEKFQNWILEKSKGIC</sequence>
<protein>
    <submittedName>
        <fullName evidence="1">Uncharacterized protein</fullName>
    </submittedName>
</protein>
<organism evidence="1">
    <name type="scientific">Mediterraneibacter gnavus</name>
    <name type="common">Ruminococcus gnavus</name>
    <dbReference type="NCBI Taxonomy" id="33038"/>
    <lineage>
        <taxon>Bacteria</taxon>
        <taxon>Bacillati</taxon>
        <taxon>Bacillota</taxon>
        <taxon>Clostridia</taxon>
        <taxon>Lachnospirales</taxon>
        <taxon>Lachnospiraceae</taxon>
        <taxon>Mediterraneibacter</taxon>
    </lineage>
</organism>
<dbReference type="AlphaFoldDB" id="A0A6N3FQJ2"/>